<name>A0A0A1GX36_9LACO</name>
<comment type="catalytic activity">
    <reaction evidence="11">
        <text>(6S)-5-methyl-5,6,7,8-tetrahydrofolate + NAD(+) = (6R)-5,10-methylene-5,6,7,8-tetrahydrofolate + NADH + H(+)</text>
        <dbReference type="Rhea" id="RHEA:19821"/>
        <dbReference type="ChEBI" id="CHEBI:15378"/>
        <dbReference type="ChEBI" id="CHEBI:15636"/>
        <dbReference type="ChEBI" id="CHEBI:18608"/>
        <dbReference type="ChEBI" id="CHEBI:57540"/>
        <dbReference type="ChEBI" id="CHEBI:57945"/>
        <dbReference type="EC" id="1.5.1.54"/>
    </reaction>
    <physiologicalReaction direction="right-to-left" evidence="11">
        <dbReference type="Rhea" id="RHEA:19823"/>
    </physiologicalReaction>
</comment>
<dbReference type="InterPro" id="IPR004620">
    <property type="entry name" value="MTHF_reductase_bac"/>
</dbReference>
<dbReference type="PANTHER" id="PTHR45754:SF3">
    <property type="entry name" value="METHYLENETETRAHYDROFOLATE REDUCTASE (NADPH)"/>
    <property type="match status" value="1"/>
</dbReference>
<evidence type="ECO:0000256" key="12">
    <source>
        <dbReference type="RuleBase" id="RU003862"/>
    </source>
</evidence>
<sequence>MKLTDIFKHKTVFSFEVFPPHGEAPVDKIRNTLTNLDHIHPDFISVTLGAGGIGAQNQTVEIADFIQNNLNIPAVAHIPGLYQSREDVRKLLAELSDHHITNILALRGDKITGKNPVGDFTHANELVSFIKEQADSFQIIGACYPQCHQEAANLTTDIINLKRKVDAGADHLISQVFYENQCFYDFVEQTRSAGISVPIEAGIMPVTNKNQIERMAKISGKPLPEKFVTILNHYADNKEALRDAGIAYAIDQIVDLVSHGVDGVHLYTMNHSRVAQRIWDATASLFQYSEVEPGFHL</sequence>
<dbReference type="InterPro" id="IPR003171">
    <property type="entry name" value="Mehydrof_redctse-like"/>
</dbReference>
<keyword evidence="5 12" id="KW-0285">Flavoprotein</keyword>
<evidence type="ECO:0000256" key="2">
    <source>
        <dbReference type="ARBA" id="ARBA00004777"/>
    </source>
</evidence>
<evidence type="ECO:0000256" key="6">
    <source>
        <dbReference type="ARBA" id="ARBA00022827"/>
    </source>
</evidence>
<dbReference type="GO" id="GO:0071949">
    <property type="term" value="F:FAD binding"/>
    <property type="evidence" value="ECO:0007669"/>
    <property type="project" value="TreeGrafter"/>
</dbReference>
<evidence type="ECO:0000256" key="7">
    <source>
        <dbReference type="ARBA" id="ARBA00023002"/>
    </source>
</evidence>
<dbReference type="GO" id="GO:0035999">
    <property type="term" value="P:tetrahydrofolate interconversion"/>
    <property type="evidence" value="ECO:0007669"/>
    <property type="project" value="UniProtKB-UniPathway"/>
</dbReference>
<dbReference type="RefSeq" id="WP_041094941.1">
    <property type="nucleotide sequence ID" value="NZ_AP014680.1"/>
</dbReference>
<keyword evidence="8" id="KW-0520">NAD</keyword>
<dbReference type="SUPFAM" id="SSF51730">
    <property type="entry name" value="FAD-linked oxidoreductase"/>
    <property type="match status" value="1"/>
</dbReference>
<dbReference type="EMBL" id="AP014680">
    <property type="protein sequence ID" value="BAP86692.1"/>
    <property type="molecule type" value="Genomic_DNA"/>
</dbReference>
<evidence type="ECO:0000256" key="10">
    <source>
        <dbReference type="ARBA" id="ARBA00034478"/>
    </source>
</evidence>
<gene>
    <name evidence="13" type="ORF">LOOC260_121870</name>
</gene>
<keyword evidence="6 12" id="KW-0274">FAD</keyword>
<organism evidence="13 14">
    <name type="scientific">Paucilactobacillus hokkaidonensis JCM 18461</name>
    <dbReference type="NCBI Taxonomy" id="1291742"/>
    <lineage>
        <taxon>Bacteria</taxon>
        <taxon>Bacillati</taxon>
        <taxon>Bacillota</taxon>
        <taxon>Bacilli</taxon>
        <taxon>Lactobacillales</taxon>
        <taxon>Lactobacillaceae</taxon>
        <taxon>Paucilactobacillus</taxon>
    </lineage>
</organism>
<dbReference type="STRING" id="1291742.LOOC260_121870"/>
<accession>A0A0A1GX36</accession>
<dbReference type="GO" id="GO:0009086">
    <property type="term" value="P:methionine biosynthetic process"/>
    <property type="evidence" value="ECO:0007669"/>
    <property type="project" value="UniProtKB-KW"/>
</dbReference>
<dbReference type="UniPathway" id="UPA00193"/>
<dbReference type="Pfam" id="PF02219">
    <property type="entry name" value="MTHFR"/>
    <property type="match status" value="1"/>
</dbReference>
<dbReference type="HOGENOM" id="CLU_025841_0_2_9"/>
<dbReference type="Proteomes" id="UP000031620">
    <property type="component" value="Chromosome"/>
</dbReference>
<dbReference type="EC" id="1.5.1.54" evidence="12"/>
<evidence type="ECO:0000256" key="8">
    <source>
        <dbReference type="ARBA" id="ARBA00023027"/>
    </source>
</evidence>
<dbReference type="PANTHER" id="PTHR45754">
    <property type="entry name" value="METHYLENETETRAHYDROFOLATE REDUCTASE"/>
    <property type="match status" value="1"/>
</dbReference>
<evidence type="ECO:0000256" key="11">
    <source>
        <dbReference type="ARBA" id="ARBA00048628"/>
    </source>
</evidence>
<evidence type="ECO:0000256" key="3">
    <source>
        <dbReference type="ARBA" id="ARBA00006743"/>
    </source>
</evidence>
<dbReference type="CDD" id="cd00537">
    <property type="entry name" value="MTHFR"/>
    <property type="match status" value="1"/>
</dbReference>
<evidence type="ECO:0000256" key="4">
    <source>
        <dbReference type="ARBA" id="ARBA00022605"/>
    </source>
</evidence>
<evidence type="ECO:0000313" key="14">
    <source>
        <dbReference type="Proteomes" id="UP000031620"/>
    </source>
</evidence>
<dbReference type="KEGG" id="lho:LOOC260_121870"/>
<keyword evidence="7 12" id="KW-0560">Oxidoreductase</keyword>
<evidence type="ECO:0000313" key="13">
    <source>
        <dbReference type="EMBL" id="BAP86692.1"/>
    </source>
</evidence>
<evidence type="ECO:0000256" key="1">
    <source>
        <dbReference type="ARBA" id="ARBA00001974"/>
    </source>
</evidence>
<dbReference type="AlphaFoldDB" id="A0A0A1GX36"/>
<proteinExistence type="inferred from homology"/>
<keyword evidence="9" id="KW-0486">Methionine biosynthesis</keyword>
<dbReference type="NCBIfam" id="TIGR00676">
    <property type="entry name" value="fadh2"/>
    <property type="match status" value="1"/>
</dbReference>
<dbReference type="GO" id="GO:0005829">
    <property type="term" value="C:cytosol"/>
    <property type="evidence" value="ECO:0007669"/>
    <property type="project" value="InterPro"/>
</dbReference>
<comment type="similarity">
    <text evidence="3 12">Belongs to the methylenetetrahydrofolate reductase family.</text>
</comment>
<evidence type="ECO:0000256" key="5">
    <source>
        <dbReference type="ARBA" id="ARBA00022630"/>
    </source>
</evidence>
<protein>
    <recommendedName>
        <fullName evidence="12">Methylenetetrahydrofolate reductase</fullName>
        <ecNumber evidence="12">1.5.1.54</ecNumber>
    </recommendedName>
</protein>
<comment type="pathway">
    <text evidence="10">Amino-acid biosynthesis; L-methionine biosynthesis via de novo pathway.</text>
</comment>
<reference evidence="13 14" key="1">
    <citation type="submission" date="2014-11" db="EMBL/GenBank/DDBJ databases">
        <title>Complete genome sequence and analysis of Lactobacillus hokkaidonensis LOOC260T.</title>
        <authorList>
            <person name="Tanizawa Y."/>
            <person name="Tohno M."/>
            <person name="Kaminuma E."/>
            <person name="Nakamura Y."/>
            <person name="Arita M."/>
        </authorList>
    </citation>
    <scope>NUCLEOTIDE SEQUENCE [LARGE SCALE GENOMIC DNA]</scope>
    <source>
        <strain evidence="13 14">LOOC260</strain>
    </source>
</reference>
<evidence type="ECO:0000256" key="9">
    <source>
        <dbReference type="ARBA" id="ARBA00023167"/>
    </source>
</evidence>
<dbReference type="GO" id="GO:0106312">
    <property type="term" value="F:methylenetetrahydrofolate reductase (NADH) activity"/>
    <property type="evidence" value="ECO:0007669"/>
    <property type="project" value="UniProtKB-EC"/>
</dbReference>
<dbReference type="Gene3D" id="3.20.20.220">
    <property type="match status" value="1"/>
</dbReference>
<comment type="cofactor">
    <cofactor evidence="1 12">
        <name>FAD</name>
        <dbReference type="ChEBI" id="CHEBI:57692"/>
    </cofactor>
</comment>
<dbReference type="InterPro" id="IPR029041">
    <property type="entry name" value="FAD-linked_oxidoreductase-like"/>
</dbReference>
<keyword evidence="4" id="KW-0028">Amino-acid biosynthesis</keyword>
<comment type="pathway">
    <text evidence="2 12">One-carbon metabolism; tetrahydrofolate interconversion.</text>
</comment>